<evidence type="ECO:0000313" key="1">
    <source>
        <dbReference type="EMBL" id="KAF2680733.1"/>
    </source>
</evidence>
<dbReference type="EMBL" id="MU005594">
    <property type="protein sequence ID" value="KAF2680733.1"/>
    <property type="molecule type" value="Genomic_DNA"/>
</dbReference>
<reference evidence="1" key="1">
    <citation type="journal article" date="2020" name="Stud. Mycol.">
        <title>101 Dothideomycetes genomes: a test case for predicting lifestyles and emergence of pathogens.</title>
        <authorList>
            <person name="Haridas S."/>
            <person name="Albert R."/>
            <person name="Binder M."/>
            <person name="Bloem J."/>
            <person name="Labutti K."/>
            <person name="Salamov A."/>
            <person name="Andreopoulos B."/>
            <person name="Baker S."/>
            <person name="Barry K."/>
            <person name="Bills G."/>
            <person name="Bluhm B."/>
            <person name="Cannon C."/>
            <person name="Castanera R."/>
            <person name="Culley D."/>
            <person name="Daum C."/>
            <person name="Ezra D."/>
            <person name="Gonzalez J."/>
            <person name="Henrissat B."/>
            <person name="Kuo A."/>
            <person name="Liang C."/>
            <person name="Lipzen A."/>
            <person name="Lutzoni F."/>
            <person name="Magnuson J."/>
            <person name="Mondo S."/>
            <person name="Nolan M."/>
            <person name="Ohm R."/>
            <person name="Pangilinan J."/>
            <person name="Park H.-J."/>
            <person name="Ramirez L."/>
            <person name="Alfaro M."/>
            <person name="Sun H."/>
            <person name="Tritt A."/>
            <person name="Yoshinaga Y."/>
            <person name="Zwiers L.-H."/>
            <person name="Turgeon B."/>
            <person name="Goodwin S."/>
            <person name="Spatafora J."/>
            <person name="Crous P."/>
            <person name="Grigoriev I."/>
        </authorList>
    </citation>
    <scope>NUCLEOTIDE SEQUENCE</scope>
    <source>
        <strain evidence="1">CBS 122367</strain>
    </source>
</reference>
<evidence type="ECO:0000313" key="2">
    <source>
        <dbReference type="Proteomes" id="UP000799291"/>
    </source>
</evidence>
<gene>
    <name evidence="1" type="ORF">K458DRAFT_392408</name>
</gene>
<keyword evidence="2" id="KW-1185">Reference proteome</keyword>
<organism evidence="1 2">
    <name type="scientific">Lentithecium fluviatile CBS 122367</name>
    <dbReference type="NCBI Taxonomy" id="1168545"/>
    <lineage>
        <taxon>Eukaryota</taxon>
        <taxon>Fungi</taxon>
        <taxon>Dikarya</taxon>
        <taxon>Ascomycota</taxon>
        <taxon>Pezizomycotina</taxon>
        <taxon>Dothideomycetes</taxon>
        <taxon>Pleosporomycetidae</taxon>
        <taxon>Pleosporales</taxon>
        <taxon>Massarineae</taxon>
        <taxon>Lentitheciaceae</taxon>
        <taxon>Lentithecium</taxon>
    </lineage>
</organism>
<dbReference type="AlphaFoldDB" id="A0A6G1IRZ4"/>
<accession>A0A6G1IRZ4</accession>
<dbReference type="Proteomes" id="UP000799291">
    <property type="component" value="Unassembled WGS sequence"/>
</dbReference>
<protein>
    <submittedName>
        <fullName evidence="1">Uncharacterized protein</fullName>
    </submittedName>
</protein>
<sequence>MAWRRNATVASLVDASNAATIFEGRALQPLTFERRLLLLTLLKPRSLHSSPTTSCPYHLHMSISTVSKMENSSSSSPELLYAYPVFRWDLIRNRMFLPSYSEFRAALNDLLLAPSRTNIPKQSTQYLIYL</sequence>
<proteinExistence type="predicted"/>
<name>A0A6G1IRZ4_9PLEO</name>